<dbReference type="InterPro" id="IPR036291">
    <property type="entry name" value="NAD(P)-bd_dom_sf"/>
</dbReference>
<keyword evidence="3" id="KW-1185">Reference proteome</keyword>
<sequence>MTVPSTLPAPLQAALSDRPRRWLVTGAAGFIGSHLVEALLHAGQTVTGLDNFSTGHRRNLDEVIAGLPDGAAARFTFVEGDIRDPATCARVCAGTDIVLHQAALGSVPRSIADPVTSHDSNVNGFLNMLVAARDAKVSRFVYAASSSTYGDSPSLPKVEDVIGKPLSPYAVTKYVNELYADVFGRCYGLPCVGLRYFNVFGARQDPEGAYAAVIPRWARALLLGDTVQINGDGETSRDFCYVDNAVQANLLAGLTDSADAVNTVYNVAAHRQTSLNQLFAAMRDELVKRFPDIAGAQAQYREFRAGDVRHSLADISRAQTRLGYAPTHDVSRGLAEAMNWYVARFAPARAA</sequence>
<dbReference type="PANTHER" id="PTHR43245:SF13">
    <property type="entry name" value="UDP-D-APIOSE_UDP-D-XYLOSE SYNTHASE 2"/>
    <property type="match status" value="1"/>
</dbReference>
<dbReference type="CDD" id="cd05256">
    <property type="entry name" value="UDP_AE_SDR_e"/>
    <property type="match status" value="1"/>
</dbReference>
<dbReference type="Gene3D" id="3.40.50.720">
    <property type="entry name" value="NAD(P)-binding Rossmann-like Domain"/>
    <property type="match status" value="1"/>
</dbReference>
<protein>
    <submittedName>
        <fullName evidence="2">Vi polysaccharide biosynthesis protein</fullName>
    </submittedName>
</protein>
<dbReference type="InterPro" id="IPR050177">
    <property type="entry name" value="Lipid_A_modif_metabolic_enz"/>
</dbReference>
<organism evidence="2 3">
    <name type="scientific">Methyloversatilis universalis (strain ATCC BAA-1314 / DSM 25237 / JCM 13912 / CCUG 52030 / FAM5)</name>
    <dbReference type="NCBI Taxonomy" id="1000565"/>
    <lineage>
        <taxon>Bacteria</taxon>
        <taxon>Pseudomonadati</taxon>
        <taxon>Pseudomonadota</taxon>
        <taxon>Betaproteobacteria</taxon>
        <taxon>Nitrosomonadales</taxon>
        <taxon>Sterolibacteriaceae</taxon>
        <taxon>Methyloversatilis</taxon>
    </lineage>
</organism>
<dbReference type="Gene3D" id="3.90.25.10">
    <property type="entry name" value="UDP-galactose 4-epimerase, domain 1"/>
    <property type="match status" value="1"/>
</dbReference>
<feature type="domain" description="NAD-dependent epimerase/dehydratase" evidence="1">
    <location>
        <begin position="22"/>
        <end position="268"/>
    </location>
</feature>
<dbReference type="eggNOG" id="COG0451">
    <property type="taxonomic scope" value="Bacteria"/>
</dbReference>
<dbReference type="InterPro" id="IPR001509">
    <property type="entry name" value="Epimerase_deHydtase"/>
</dbReference>
<proteinExistence type="predicted"/>
<dbReference type="RefSeq" id="WP_008064389.1">
    <property type="nucleotide sequence ID" value="NZ_AFHG01000059.1"/>
</dbReference>
<dbReference type="SUPFAM" id="SSF51735">
    <property type="entry name" value="NAD(P)-binding Rossmann-fold domains"/>
    <property type="match status" value="1"/>
</dbReference>
<dbReference type="OrthoDB" id="9803010at2"/>
<comment type="caution">
    <text evidence="2">The sequence shown here is derived from an EMBL/GenBank/DDBJ whole genome shotgun (WGS) entry which is preliminary data.</text>
</comment>
<gene>
    <name evidence="2" type="ORF">METUNv1_03787</name>
</gene>
<accession>F5RHJ0</accession>
<evidence type="ECO:0000313" key="3">
    <source>
        <dbReference type="Proteomes" id="UP000005019"/>
    </source>
</evidence>
<dbReference type="PRINTS" id="PR01713">
    <property type="entry name" value="NUCEPIMERASE"/>
</dbReference>
<dbReference type="PANTHER" id="PTHR43245">
    <property type="entry name" value="BIFUNCTIONAL POLYMYXIN RESISTANCE PROTEIN ARNA"/>
    <property type="match status" value="1"/>
</dbReference>
<dbReference type="AlphaFoldDB" id="F5RHJ0"/>
<evidence type="ECO:0000313" key="2">
    <source>
        <dbReference type="EMBL" id="EGK69822.1"/>
    </source>
</evidence>
<dbReference type="EMBL" id="AFHG01000059">
    <property type="protein sequence ID" value="EGK69822.1"/>
    <property type="molecule type" value="Genomic_DNA"/>
</dbReference>
<evidence type="ECO:0000259" key="1">
    <source>
        <dbReference type="Pfam" id="PF01370"/>
    </source>
</evidence>
<name>F5RHJ0_METUF</name>
<dbReference type="Proteomes" id="UP000005019">
    <property type="component" value="Unassembled WGS sequence"/>
</dbReference>
<dbReference type="Pfam" id="PF01370">
    <property type="entry name" value="Epimerase"/>
    <property type="match status" value="1"/>
</dbReference>
<dbReference type="STRING" id="1000565.METUNv1_03787"/>
<reference evidence="2 3" key="1">
    <citation type="journal article" date="2011" name="J. Bacteriol.">
        <title>Genome sequence of Methyloversatilis universalis FAM5T, a methylotrophic representative of the order Rhodocyclales.</title>
        <authorList>
            <person name="Kittichotirat W."/>
            <person name="Good N.M."/>
            <person name="Hall R."/>
            <person name="Bringel F."/>
            <person name="Lajus A."/>
            <person name="Medigue C."/>
            <person name="Smalley N.E."/>
            <person name="Beck D."/>
            <person name="Bumgarner R."/>
            <person name="Vuilleumier S."/>
            <person name="Kalyuzhnaya M.G."/>
        </authorList>
    </citation>
    <scope>NUCLEOTIDE SEQUENCE [LARGE SCALE GENOMIC DNA]</scope>
    <source>
        <strain evidence="3">ATCC BAA-1314 / JCM 13912 / FAM5</strain>
    </source>
</reference>